<accession>A0A0S7Y4Q8</accession>
<dbReference type="Gene3D" id="3.30.470.20">
    <property type="entry name" value="ATP-grasp fold, B domain"/>
    <property type="match status" value="1"/>
</dbReference>
<feature type="domain" description="ATP-grasp" evidence="2">
    <location>
        <begin position="119"/>
        <end position="306"/>
    </location>
</feature>
<protein>
    <recommendedName>
        <fullName evidence="2">ATP-grasp domain-containing protein</fullName>
    </recommendedName>
</protein>
<keyword evidence="1" id="KW-0547">Nucleotide-binding</keyword>
<dbReference type="AlphaFoldDB" id="A0A0S7Y4Q8"/>
<proteinExistence type="predicted"/>
<gene>
    <name evidence="3" type="ORF">AMJ44_03815</name>
</gene>
<keyword evidence="1" id="KW-0067">ATP-binding</keyword>
<dbReference type="GO" id="GO:0046872">
    <property type="term" value="F:metal ion binding"/>
    <property type="evidence" value="ECO:0007669"/>
    <property type="project" value="InterPro"/>
</dbReference>
<comment type="caution">
    <text evidence="3">The sequence shown here is derived from an EMBL/GenBank/DDBJ whole genome shotgun (WGS) entry which is preliminary data.</text>
</comment>
<organism evidence="3 4">
    <name type="scientific">candidate division WOR-1 bacterium DG_54_3</name>
    <dbReference type="NCBI Taxonomy" id="1703775"/>
    <lineage>
        <taxon>Bacteria</taxon>
        <taxon>Bacillati</taxon>
        <taxon>Saganbacteria</taxon>
    </lineage>
</organism>
<dbReference type="Pfam" id="PF15632">
    <property type="entry name" value="ATPgrasp_Ter"/>
    <property type="match status" value="1"/>
</dbReference>
<dbReference type="PROSITE" id="PS50975">
    <property type="entry name" value="ATP_GRASP"/>
    <property type="match status" value="1"/>
</dbReference>
<dbReference type="InterPro" id="IPR011761">
    <property type="entry name" value="ATP-grasp"/>
</dbReference>
<evidence type="ECO:0000259" key="2">
    <source>
        <dbReference type="PROSITE" id="PS50975"/>
    </source>
</evidence>
<name>A0A0S7Y4Q8_UNCSA</name>
<dbReference type="PROSITE" id="PS00867">
    <property type="entry name" value="CPSASE_2"/>
    <property type="match status" value="1"/>
</dbReference>
<dbReference type="Proteomes" id="UP000051861">
    <property type="component" value="Unassembled WGS sequence"/>
</dbReference>
<dbReference type="GO" id="GO:0005524">
    <property type="term" value="F:ATP binding"/>
    <property type="evidence" value="ECO:0007669"/>
    <property type="project" value="UniProtKB-UniRule"/>
</dbReference>
<dbReference type="SUPFAM" id="SSF56059">
    <property type="entry name" value="Glutathione synthetase ATP-binding domain-like"/>
    <property type="match status" value="1"/>
</dbReference>
<dbReference type="InterPro" id="IPR005479">
    <property type="entry name" value="CPAse_ATP-bd"/>
</dbReference>
<dbReference type="EMBL" id="LIZX01000024">
    <property type="protein sequence ID" value="KPJ69455.1"/>
    <property type="molecule type" value="Genomic_DNA"/>
</dbReference>
<reference evidence="3 4" key="1">
    <citation type="journal article" date="2015" name="Microbiome">
        <title>Genomic resolution of linkages in carbon, nitrogen, and sulfur cycling among widespread estuary sediment bacteria.</title>
        <authorList>
            <person name="Baker B.J."/>
            <person name="Lazar C.S."/>
            <person name="Teske A.P."/>
            <person name="Dick G.J."/>
        </authorList>
    </citation>
    <scope>NUCLEOTIDE SEQUENCE [LARGE SCALE GENOMIC DNA]</scope>
    <source>
        <strain evidence="3">DG_54_3</strain>
    </source>
</reference>
<evidence type="ECO:0000256" key="1">
    <source>
        <dbReference type="PROSITE-ProRule" id="PRU00409"/>
    </source>
</evidence>
<dbReference type="Gene3D" id="3.40.50.20">
    <property type="match status" value="1"/>
</dbReference>
<evidence type="ECO:0000313" key="3">
    <source>
        <dbReference type="EMBL" id="KPJ69455.1"/>
    </source>
</evidence>
<evidence type="ECO:0000313" key="4">
    <source>
        <dbReference type="Proteomes" id="UP000051861"/>
    </source>
</evidence>
<sequence>MKVIVTDASQRTALYVIRSLGRRGIDVTAVEKDINKWVNLGFASRYVKKRVALPSVHDEPDLYREELMKICHGHDVLFPISMYSLKIVSRHIDEFRKILHVPVVDYEKLIKANNTETLLKIATETGIPTPKTYFIKDINKVKEIALDLSYPVFIKVKEELELAPAKRNLVVASEEELLERYLELHRLQPFPLIQEYIRGEGQGYFAIFNCSSEPKVVFGHRRIREFPITGGPSTFCESHRNNKVMEYGERLLRALNWYGLAMVEFKVDEHDGLPKIMEINPRVWGSMPLAIASGVDFPYLLFKLAIEGDIQELRLFKEGVKLRFFINDVQAALSYSIKGKHKLQYLRRFVKDFFDMNVKEGILSLSDFKPGLVNVAKAIRRLYQR</sequence>